<proteinExistence type="predicted"/>
<reference evidence="2" key="2">
    <citation type="journal article" date="2015" name="Fish Shellfish Immunol.">
        <title>Early steps in the European eel (Anguilla anguilla)-Vibrio vulnificus interaction in the gills: Role of the RtxA13 toxin.</title>
        <authorList>
            <person name="Callol A."/>
            <person name="Pajuelo D."/>
            <person name="Ebbesson L."/>
            <person name="Teles M."/>
            <person name="MacKenzie S."/>
            <person name="Amaro C."/>
        </authorList>
    </citation>
    <scope>NUCLEOTIDE SEQUENCE</scope>
</reference>
<feature type="region of interest" description="Disordered" evidence="1">
    <location>
        <begin position="1"/>
        <end position="21"/>
    </location>
</feature>
<feature type="compositionally biased region" description="Low complexity" evidence="1">
    <location>
        <begin position="7"/>
        <end position="21"/>
    </location>
</feature>
<protein>
    <submittedName>
        <fullName evidence="2">Uncharacterized protein</fullName>
    </submittedName>
</protein>
<accession>A0A0E9VCZ2</accession>
<name>A0A0E9VCZ2_ANGAN</name>
<dbReference type="AlphaFoldDB" id="A0A0E9VCZ2"/>
<dbReference type="EMBL" id="GBXM01032588">
    <property type="protein sequence ID" value="JAH75989.1"/>
    <property type="molecule type" value="Transcribed_RNA"/>
</dbReference>
<evidence type="ECO:0000313" key="2">
    <source>
        <dbReference type="EMBL" id="JAH75989.1"/>
    </source>
</evidence>
<evidence type="ECO:0000256" key="1">
    <source>
        <dbReference type="SAM" id="MobiDB-lite"/>
    </source>
</evidence>
<organism evidence="2">
    <name type="scientific">Anguilla anguilla</name>
    <name type="common">European freshwater eel</name>
    <name type="synonym">Muraena anguilla</name>
    <dbReference type="NCBI Taxonomy" id="7936"/>
    <lineage>
        <taxon>Eukaryota</taxon>
        <taxon>Metazoa</taxon>
        <taxon>Chordata</taxon>
        <taxon>Craniata</taxon>
        <taxon>Vertebrata</taxon>
        <taxon>Euteleostomi</taxon>
        <taxon>Actinopterygii</taxon>
        <taxon>Neopterygii</taxon>
        <taxon>Teleostei</taxon>
        <taxon>Anguilliformes</taxon>
        <taxon>Anguillidae</taxon>
        <taxon>Anguilla</taxon>
    </lineage>
</organism>
<sequence length="48" mass="5239">MRRWNDSGIRPWRGSSSPRPSSSLFWALSCSLCPSSACCLPSETTCSS</sequence>
<dbReference type="PROSITE" id="PS51257">
    <property type="entry name" value="PROKAR_LIPOPROTEIN"/>
    <property type="match status" value="1"/>
</dbReference>
<reference evidence="2" key="1">
    <citation type="submission" date="2014-11" db="EMBL/GenBank/DDBJ databases">
        <authorList>
            <person name="Amaro Gonzalez C."/>
        </authorList>
    </citation>
    <scope>NUCLEOTIDE SEQUENCE</scope>
</reference>